<proteinExistence type="predicted"/>
<keyword evidence="1" id="KW-0175">Coiled coil</keyword>
<reference evidence="3" key="1">
    <citation type="submission" date="2011-04" db="EMBL/GenBank/DDBJ databases">
        <title>Evolution of plant cell wall degrading machinery underlies the functional diversity of forest fungi.</title>
        <authorList>
            <consortium name="US DOE Joint Genome Institute (JGI-PGF)"/>
            <person name="Eastwood D.C."/>
            <person name="Floudas D."/>
            <person name="Binder M."/>
            <person name="Majcherczyk A."/>
            <person name="Schneider P."/>
            <person name="Aerts A."/>
            <person name="Asiegbu F.O."/>
            <person name="Baker S.E."/>
            <person name="Barry K."/>
            <person name="Bendiksby M."/>
            <person name="Blumentritt M."/>
            <person name="Coutinho P.M."/>
            <person name="Cullen D."/>
            <person name="Cullen D."/>
            <person name="Gathman A."/>
            <person name="Goodell B."/>
            <person name="Henrissat B."/>
            <person name="Ihrmark K."/>
            <person name="Kauserud H."/>
            <person name="Kohler A."/>
            <person name="LaButti K."/>
            <person name="Lapidus A."/>
            <person name="Lavin J.L."/>
            <person name="Lee Y.-H."/>
            <person name="Lindquist E."/>
            <person name="Lilly W."/>
            <person name="Lucas S."/>
            <person name="Morin E."/>
            <person name="Murat C."/>
            <person name="Oguiza J.A."/>
            <person name="Park J."/>
            <person name="Pisabarro A.G."/>
            <person name="Riley R."/>
            <person name="Rosling A."/>
            <person name="Salamov A."/>
            <person name="Schmidt O."/>
            <person name="Schmutz J."/>
            <person name="Skrede I."/>
            <person name="Stenlid J."/>
            <person name="Wiebenga A."/>
            <person name="Xie X."/>
            <person name="Kues U."/>
            <person name="Hibbett D.S."/>
            <person name="Hoffmeister D."/>
            <person name="Hogberg N."/>
            <person name="Martin F."/>
            <person name="Grigoriev I.V."/>
            <person name="Watkinson S.C."/>
        </authorList>
    </citation>
    <scope>NUCLEOTIDE SEQUENCE</scope>
    <source>
        <strain evidence="3">S7.9</strain>
    </source>
</reference>
<dbReference type="Proteomes" id="UP000008064">
    <property type="component" value="Unassembled WGS sequence"/>
</dbReference>
<evidence type="ECO:0000256" key="2">
    <source>
        <dbReference type="SAM" id="MobiDB-lite"/>
    </source>
</evidence>
<protein>
    <submittedName>
        <fullName evidence="3">Uncharacterized protein</fullName>
    </submittedName>
</protein>
<organism>
    <name type="scientific">Serpula lacrymans var. lacrymans (strain S7.9)</name>
    <name type="common">Dry rot fungus</name>
    <dbReference type="NCBI Taxonomy" id="578457"/>
    <lineage>
        <taxon>Eukaryota</taxon>
        <taxon>Fungi</taxon>
        <taxon>Dikarya</taxon>
        <taxon>Basidiomycota</taxon>
        <taxon>Agaricomycotina</taxon>
        <taxon>Agaricomycetes</taxon>
        <taxon>Agaricomycetidae</taxon>
        <taxon>Boletales</taxon>
        <taxon>Coniophorineae</taxon>
        <taxon>Serpulaceae</taxon>
        <taxon>Serpula</taxon>
    </lineage>
</organism>
<gene>
    <name evidence="3" type="ORF">SERLADRAFT_402397</name>
</gene>
<feature type="compositionally biased region" description="Basic and acidic residues" evidence="2">
    <location>
        <begin position="70"/>
        <end position="85"/>
    </location>
</feature>
<feature type="coiled-coil region" evidence="1">
    <location>
        <begin position="15"/>
        <end position="49"/>
    </location>
</feature>
<evidence type="ECO:0000313" key="3">
    <source>
        <dbReference type="EMBL" id="EGO19713.1"/>
    </source>
</evidence>
<dbReference type="OrthoDB" id="2674320at2759"/>
<dbReference type="HOGENOM" id="CLU_1897485_0_0_1"/>
<feature type="region of interest" description="Disordered" evidence="2">
    <location>
        <begin position="70"/>
        <end position="107"/>
    </location>
</feature>
<dbReference type="RefSeq" id="XP_007323846.1">
    <property type="nucleotide sequence ID" value="XM_007323784.1"/>
</dbReference>
<dbReference type="EMBL" id="GL945443">
    <property type="protein sequence ID" value="EGO19713.1"/>
    <property type="molecule type" value="Genomic_DNA"/>
</dbReference>
<dbReference type="GeneID" id="18812162"/>
<dbReference type="AlphaFoldDB" id="F8PBS5"/>
<name>F8PBS5_SERL9</name>
<dbReference type="KEGG" id="sla:SERLADRAFT_402397"/>
<sequence>MSSKPDDAHQSSTSVNNLQTQVSSLQFELSELQRRYDALLEAKERAAARYKLDYKKWRDFKRLMYADDKEDRARRPLDAHKDSRVHGKRKRFEEMGPNVDAFEDEEDEDSMELEKVCSFLSLYNPGFMRISFSP</sequence>
<evidence type="ECO:0000256" key="1">
    <source>
        <dbReference type="SAM" id="Coils"/>
    </source>
</evidence>
<accession>F8PBS5</accession>